<protein>
    <submittedName>
        <fullName evidence="2">Uncharacterized protein</fullName>
    </submittedName>
</protein>
<reference evidence="4 5" key="1">
    <citation type="submission" date="2019-05" db="EMBL/GenBank/DDBJ databases">
        <title>Emergence of the Ug99 lineage of the wheat stem rust pathogen through somatic hybridization.</title>
        <authorList>
            <person name="Li F."/>
            <person name="Upadhyaya N.M."/>
            <person name="Sperschneider J."/>
            <person name="Matny O."/>
            <person name="Nguyen-Phuc H."/>
            <person name="Mago R."/>
            <person name="Raley C."/>
            <person name="Miller M.E."/>
            <person name="Silverstein K.A.T."/>
            <person name="Henningsen E."/>
            <person name="Hirsch C.D."/>
            <person name="Visser B."/>
            <person name="Pretorius Z.A."/>
            <person name="Steffenson B.J."/>
            <person name="Schwessinger B."/>
            <person name="Dodds P.N."/>
            <person name="Figueroa M."/>
        </authorList>
    </citation>
    <scope>NUCLEOTIDE SEQUENCE [LARGE SCALE GENOMIC DNA]</scope>
    <source>
        <strain evidence="2">21-0</strain>
        <strain evidence="3 5">Ug99</strain>
    </source>
</reference>
<dbReference type="EMBL" id="VSWC01000106">
    <property type="protein sequence ID" value="KAA1085718.1"/>
    <property type="molecule type" value="Genomic_DNA"/>
</dbReference>
<evidence type="ECO:0000313" key="5">
    <source>
        <dbReference type="Proteomes" id="UP000325313"/>
    </source>
</evidence>
<proteinExistence type="predicted"/>
<evidence type="ECO:0000313" key="4">
    <source>
        <dbReference type="Proteomes" id="UP000324748"/>
    </source>
</evidence>
<keyword evidence="4" id="KW-1185">Reference proteome</keyword>
<evidence type="ECO:0000313" key="3">
    <source>
        <dbReference type="EMBL" id="KAA1136129.1"/>
    </source>
</evidence>
<evidence type="ECO:0000313" key="2">
    <source>
        <dbReference type="EMBL" id="KAA1085718.1"/>
    </source>
</evidence>
<accession>A0A5B0NCL8</accession>
<organism evidence="2 4">
    <name type="scientific">Puccinia graminis f. sp. tritici</name>
    <dbReference type="NCBI Taxonomy" id="56615"/>
    <lineage>
        <taxon>Eukaryota</taxon>
        <taxon>Fungi</taxon>
        <taxon>Dikarya</taxon>
        <taxon>Basidiomycota</taxon>
        <taxon>Pucciniomycotina</taxon>
        <taxon>Pucciniomycetes</taxon>
        <taxon>Pucciniales</taxon>
        <taxon>Pucciniaceae</taxon>
        <taxon>Puccinia</taxon>
    </lineage>
</organism>
<feature type="compositionally biased region" description="Polar residues" evidence="1">
    <location>
        <begin position="9"/>
        <end position="19"/>
    </location>
</feature>
<dbReference type="Proteomes" id="UP000324748">
    <property type="component" value="Unassembled WGS sequence"/>
</dbReference>
<gene>
    <name evidence="2" type="ORF">PGT21_017155</name>
    <name evidence="3" type="ORF">PGTUg99_032419</name>
</gene>
<name>A0A5B0NCL8_PUCGR</name>
<evidence type="ECO:0000256" key="1">
    <source>
        <dbReference type="SAM" id="MobiDB-lite"/>
    </source>
</evidence>
<comment type="caution">
    <text evidence="2">The sequence shown here is derived from an EMBL/GenBank/DDBJ whole genome shotgun (WGS) entry which is preliminary data.</text>
</comment>
<dbReference type="Proteomes" id="UP000325313">
    <property type="component" value="Unassembled WGS sequence"/>
</dbReference>
<dbReference type="AlphaFoldDB" id="A0A5B0NCL8"/>
<feature type="region of interest" description="Disordered" evidence="1">
    <location>
        <begin position="1"/>
        <end position="56"/>
    </location>
</feature>
<sequence>MERSKHLSHNQNKENTNAFTIALPPSKLAALRMAEKVPSGSESPAQADSPKYDEPNAASTACTVTILFCKLDLMDSMDQLTHHP</sequence>
<dbReference type="OrthoDB" id="10371425at2759"/>
<dbReference type="EMBL" id="VDEP01000036">
    <property type="protein sequence ID" value="KAA1136129.1"/>
    <property type="molecule type" value="Genomic_DNA"/>
</dbReference>